<dbReference type="Pfam" id="PF13377">
    <property type="entry name" value="Peripla_BP_3"/>
    <property type="match status" value="1"/>
</dbReference>
<keyword evidence="3" id="KW-0804">Transcription</keyword>
<evidence type="ECO:0000313" key="7">
    <source>
        <dbReference type="Proteomes" id="UP000502248"/>
    </source>
</evidence>
<dbReference type="InterPro" id="IPR000524">
    <property type="entry name" value="Tscrpt_reg_HTH_GntR"/>
</dbReference>
<evidence type="ECO:0000313" key="6">
    <source>
        <dbReference type="EMBL" id="QJD84988.1"/>
    </source>
</evidence>
<accession>A0A7Z2VKQ7</accession>
<dbReference type="GO" id="GO:0000976">
    <property type="term" value="F:transcription cis-regulatory region binding"/>
    <property type="evidence" value="ECO:0007669"/>
    <property type="project" value="TreeGrafter"/>
</dbReference>
<dbReference type="Gene3D" id="3.40.50.2300">
    <property type="match status" value="2"/>
</dbReference>
<keyword evidence="2" id="KW-0238">DNA-binding</keyword>
<dbReference type="InterPro" id="IPR046335">
    <property type="entry name" value="LacI/GalR-like_sensor"/>
</dbReference>
<dbReference type="PANTHER" id="PTHR30146">
    <property type="entry name" value="LACI-RELATED TRANSCRIPTIONAL REPRESSOR"/>
    <property type="match status" value="1"/>
</dbReference>
<feature type="domain" description="HTH gntR-type" evidence="5">
    <location>
        <begin position="5"/>
        <end position="73"/>
    </location>
</feature>
<organism evidence="6 7">
    <name type="scientific">Cohnella herbarum</name>
    <dbReference type="NCBI Taxonomy" id="2728023"/>
    <lineage>
        <taxon>Bacteria</taxon>
        <taxon>Bacillati</taxon>
        <taxon>Bacillota</taxon>
        <taxon>Bacilli</taxon>
        <taxon>Bacillales</taxon>
        <taxon>Paenibacillaceae</taxon>
        <taxon>Cohnella</taxon>
    </lineage>
</organism>
<feature type="region of interest" description="Disordered" evidence="4">
    <location>
        <begin position="348"/>
        <end position="367"/>
    </location>
</feature>
<evidence type="ECO:0000259" key="5">
    <source>
        <dbReference type="PROSITE" id="PS50949"/>
    </source>
</evidence>
<dbReference type="SMART" id="SM00345">
    <property type="entry name" value="HTH_GNTR"/>
    <property type="match status" value="1"/>
</dbReference>
<dbReference type="KEGG" id="cheb:HH215_18575"/>
<dbReference type="SUPFAM" id="SSF53822">
    <property type="entry name" value="Periplasmic binding protein-like I"/>
    <property type="match status" value="1"/>
</dbReference>
<dbReference type="Pfam" id="PF00392">
    <property type="entry name" value="GntR"/>
    <property type="match status" value="1"/>
</dbReference>
<gene>
    <name evidence="6" type="ORF">HH215_18575</name>
</gene>
<evidence type="ECO:0000256" key="3">
    <source>
        <dbReference type="ARBA" id="ARBA00023163"/>
    </source>
</evidence>
<evidence type="ECO:0000256" key="4">
    <source>
        <dbReference type="SAM" id="MobiDB-lite"/>
    </source>
</evidence>
<dbReference type="PROSITE" id="PS50949">
    <property type="entry name" value="HTH_GNTR"/>
    <property type="match status" value="1"/>
</dbReference>
<dbReference type="AlphaFoldDB" id="A0A7Z2VKQ7"/>
<dbReference type="CDD" id="cd07377">
    <property type="entry name" value="WHTH_GntR"/>
    <property type="match status" value="1"/>
</dbReference>
<dbReference type="Proteomes" id="UP000502248">
    <property type="component" value="Chromosome"/>
</dbReference>
<dbReference type="EMBL" id="CP051680">
    <property type="protein sequence ID" value="QJD84988.1"/>
    <property type="molecule type" value="Genomic_DNA"/>
</dbReference>
<reference evidence="6 7" key="1">
    <citation type="submission" date="2020-04" db="EMBL/GenBank/DDBJ databases">
        <title>Genome sequencing of novel species.</title>
        <authorList>
            <person name="Heo J."/>
            <person name="Kim S.-J."/>
            <person name="Kim J.-S."/>
            <person name="Hong S.-B."/>
            <person name="Kwon S.-W."/>
        </authorList>
    </citation>
    <scope>NUCLEOTIDE SEQUENCE [LARGE SCALE GENOMIC DNA]</scope>
    <source>
        <strain evidence="6 7">MFER-1</strain>
    </source>
</reference>
<evidence type="ECO:0000256" key="1">
    <source>
        <dbReference type="ARBA" id="ARBA00023015"/>
    </source>
</evidence>
<proteinExistence type="predicted"/>
<dbReference type="Gene3D" id="1.10.10.10">
    <property type="entry name" value="Winged helix-like DNA-binding domain superfamily/Winged helix DNA-binding domain"/>
    <property type="match status" value="1"/>
</dbReference>
<dbReference type="InterPro" id="IPR028082">
    <property type="entry name" value="Peripla_BP_I"/>
</dbReference>
<dbReference type="InterPro" id="IPR036388">
    <property type="entry name" value="WH-like_DNA-bd_sf"/>
</dbReference>
<dbReference type="InterPro" id="IPR036390">
    <property type="entry name" value="WH_DNA-bd_sf"/>
</dbReference>
<protein>
    <submittedName>
        <fullName evidence="6">GntR family transcriptional regulator</fullName>
    </submittedName>
</protein>
<name>A0A7Z2VKQ7_9BACL</name>
<dbReference type="CDD" id="cd06267">
    <property type="entry name" value="PBP1_LacI_sugar_binding-like"/>
    <property type="match status" value="1"/>
</dbReference>
<evidence type="ECO:0000256" key="2">
    <source>
        <dbReference type="ARBA" id="ARBA00023125"/>
    </source>
</evidence>
<dbReference type="GO" id="GO:0003700">
    <property type="term" value="F:DNA-binding transcription factor activity"/>
    <property type="evidence" value="ECO:0007669"/>
    <property type="project" value="InterPro"/>
</dbReference>
<keyword evidence="1" id="KW-0805">Transcription regulation</keyword>
<keyword evidence="7" id="KW-1185">Reference proteome</keyword>
<dbReference type="PANTHER" id="PTHR30146:SF109">
    <property type="entry name" value="HTH-TYPE TRANSCRIPTIONAL REGULATOR GALS"/>
    <property type="match status" value="1"/>
</dbReference>
<dbReference type="SUPFAM" id="SSF46785">
    <property type="entry name" value="Winged helix' DNA-binding domain"/>
    <property type="match status" value="1"/>
</dbReference>
<dbReference type="RefSeq" id="WP_169281264.1">
    <property type="nucleotide sequence ID" value="NZ_CP051680.1"/>
</dbReference>
<sequence length="367" mass="41315">MEQFTPTYYQIKQSIKKKIADGKLNPGDILPGRVALSEQYECSWSTLNRAVNELILEGVLTAEKGKGTYVSANAAKIKQGIEPVSVWFCNPYPSVYATLSEMMDGLRNEANDRGRAIQFIDNGNAEAPANINGYIVITPSEDQVPFLLKAWAAGQRFVVLNSDFQNVPFSCVNADLYQGSTQVIDYLLDKGHQRIGLLGLRDGQPNYRHRQDAFRDCFKKRGLPFSDDWFVGRPENLNDAHDLFSDWVDRHPECTAIFAADYMSTLTILETLVEKDIEVPVNLSLFASGYIPFESLMRISLSTMVQPFYEIGRMAMARLLDEQFDRGTELLPCRVIYRESINTIEPGAEEASLHDGQSIHHSNPARD</sequence>